<evidence type="ECO:0000313" key="5">
    <source>
        <dbReference type="Proteomes" id="UP000034410"/>
    </source>
</evidence>
<dbReference type="PANTHER" id="PTHR23088:SF50">
    <property type="entry name" value="HYDROLASE YHCX"/>
    <property type="match status" value="1"/>
</dbReference>
<organism evidence="4 5">
    <name type="scientific">Sedimenticola thiotaurini</name>
    <dbReference type="NCBI Taxonomy" id="1543721"/>
    <lineage>
        <taxon>Bacteria</taxon>
        <taxon>Pseudomonadati</taxon>
        <taxon>Pseudomonadota</taxon>
        <taxon>Gammaproteobacteria</taxon>
        <taxon>Chromatiales</taxon>
        <taxon>Sedimenticolaceae</taxon>
        <taxon>Sedimenticola</taxon>
    </lineage>
</organism>
<dbReference type="GO" id="GO:0016747">
    <property type="term" value="F:acyltransferase activity, transferring groups other than amino-acyl groups"/>
    <property type="evidence" value="ECO:0007669"/>
    <property type="project" value="InterPro"/>
</dbReference>
<dbReference type="OrthoDB" id="9811121at2"/>
<evidence type="ECO:0000259" key="3">
    <source>
        <dbReference type="PROSITE" id="PS51186"/>
    </source>
</evidence>
<sequence length="518" mass="58603">MQNMREENETHLILRVIEQEDYAQVAELMDLVYADIGGAWPKETIQALIKAFPDGQICIEDNGKIVAAALTIKVDYHRYSFVHKYRDLVSDQHIARHNEKGDALYGLDVFVHPDYRDFRLGRRLYDARKELCRALNLKAILAGGRIPGYNRHANECSVAEYIDKVKRRELHDPILSFQLANDFDVKRLMSGYLPEDTKSRGFATLLEWHNILFEEDGDFSHGAEKSIVRIGIVQWQMRAVISLEDLLSQAEFFVDSLSDYQSDFALFPEFFSAPLMGLAPEKNSVQAIRFLAGFTEQIRARFSQMAVTYNINIIAGSMPVMEGDQLYNIAYLMHRDGRIDAQHKIHITPHERRDWVIDGGGDVSVFDTDAGKVGILTCYDVEFPELARLLADQGVQIIFVPFWTDTKNGYLRVRICSQARAIENECYVAIGGSVGNLPRVDNVAIQYAQSAVFSPSDVYFPHDATIAEATPNAEMILFADVDLEKLKLLSTEGSVTNLKDRRLDLYRLGLDKSGTAGE</sequence>
<name>A0A0F7K365_9GAMM</name>
<keyword evidence="4" id="KW-0378">Hydrolase</keyword>
<gene>
    <name evidence="4" type="ORF">AAY24_12700</name>
</gene>
<comment type="similarity">
    <text evidence="1">Belongs to the carbon-nitrogen hydrolase superfamily. NIT1/NIT2 family.</text>
</comment>
<feature type="domain" description="N-acetyltransferase" evidence="3">
    <location>
        <begin position="12"/>
        <end position="184"/>
    </location>
</feature>
<reference evidence="4 5" key="1">
    <citation type="journal article" date="2015" name="Genome Announc.">
        <title>Complete Genome Sequence of Sedimenticola thiotaurini Strain SIP-G1, a Polyphosphate- and Polyhydroxyalkanoate-Accumulating Sulfur-Oxidizing Gammaproteobacterium Isolated from Salt Marsh Sediments.</title>
        <authorList>
            <person name="Flood B.E."/>
            <person name="Jones D.S."/>
            <person name="Bailey J.V."/>
        </authorList>
    </citation>
    <scope>NUCLEOTIDE SEQUENCE [LARGE SCALE GENOMIC DNA]</scope>
    <source>
        <strain evidence="4 5">SIP-G1</strain>
    </source>
</reference>
<keyword evidence="5" id="KW-1185">Reference proteome</keyword>
<dbReference type="InterPro" id="IPR000182">
    <property type="entry name" value="GNAT_dom"/>
</dbReference>
<dbReference type="Proteomes" id="UP000034410">
    <property type="component" value="Chromosome"/>
</dbReference>
<dbReference type="SUPFAM" id="SSF56317">
    <property type="entry name" value="Carbon-nitrogen hydrolase"/>
    <property type="match status" value="1"/>
</dbReference>
<protein>
    <submittedName>
        <fullName evidence="4">Hydrolase</fullName>
    </submittedName>
</protein>
<dbReference type="PROSITE" id="PS01227">
    <property type="entry name" value="UPF0012"/>
    <property type="match status" value="1"/>
</dbReference>
<dbReference type="Pfam" id="PF00795">
    <property type="entry name" value="CN_hydrolase"/>
    <property type="match status" value="1"/>
</dbReference>
<dbReference type="InterPro" id="IPR036526">
    <property type="entry name" value="C-N_Hydrolase_sf"/>
</dbReference>
<dbReference type="AlphaFoldDB" id="A0A0F7K365"/>
<evidence type="ECO:0000259" key="2">
    <source>
        <dbReference type="PROSITE" id="PS50263"/>
    </source>
</evidence>
<dbReference type="InterPro" id="IPR016181">
    <property type="entry name" value="Acyl_CoA_acyltransferase"/>
</dbReference>
<dbReference type="InterPro" id="IPR001110">
    <property type="entry name" value="UPF0012_CS"/>
</dbReference>
<dbReference type="PATRIC" id="fig|1543721.4.peg.2626"/>
<dbReference type="Pfam" id="PF00583">
    <property type="entry name" value="Acetyltransf_1"/>
    <property type="match status" value="1"/>
</dbReference>
<evidence type="ECO:0000313" key="4">
    <source>
        <dbReference type="EMBL" id="AKH22257.1"/>
    </source>
</evidence>
<proteinExistence type="inferred from homology"/>
<dbReference type="EMBL" id="CP011412">
    <property type="protein sequence ID" value="AKH22257.1"/>
    <property type="molecule type" value="Genomic_DNA"/>
</dbReference>
<dbReference type="SUPFAM" id="SSF55729">
    <property type="entry name" value="Acyl-CoA N-acyltransferases (Nat)"/>
    <property type="match status" value="1"/>
</dbReference>
<dbReference type="Gene3D" id="3.60.110.10">
    <property type="entry name" value="Carbon-nitrogen hydrolase"/>
    <property type="match status" value="1"/>
</dbReference>
<dbReference type="KEGG" id="seds:AAY24_12700"/>
<dbReference type="PROSITE" id="PS50263">
    <property type="entry name" value="CN_HYDROLASE"/>
    <property type="match status" value="1"/>
</dbReference>
<dbReference type="CDD" id="cd07574">
    <property type="entry name" value="nitrilase_Rim1_like"/>
    <property type="match status" value="1"/>
</dbReference>
<dbReference type="Gene3D" id="3.40.630.30">
    <property type="match status" value="1"/>
</dbReference>
<dbReference type="InterPro" id="IPR003010">
    <property type="entry name" value="C-N_Hydrolase"/>
</dbReference>
<evidence type="ECO:0000256" key="1">
    <source>
        <dbReference type="ARBA" id="ARBA00010613"/>
    </source>
</evidence>
<feature type="domain" description="CN hydrolase" evidence="2">
    <location>
        <begin position="228"/>
        <end position="483"/>
    </location>
</feature>
<dbReference type="PANTHER" id="PTHR23088">
    <property type="entry name" value="NITRILASE-RELATED"/>
    <property type="match status" value="1"/>
</dbReference>
<accession>A0A0F7K365</accession>
<dbReference type="GO" id="GO:0016787">
    <property type="term" value="F:hydrolase activity"/>
    <property type="evidence" value="ECO:0007669"/>
    <property type="project" value="UniProtKB-KW"/>
</dbReference>
<dbReference type="PROSITE" id="PS51186">
    <property type="entry name" value="GNAT"/>
    <property type="match status" value="1"/>
</dbReference>
<dbReference type="CDD" id="cd04301">
    <property type="entry name" value="NAT_SF"/>
    <property type="match status" value="1"/>
</dbReference>